<dbReference type="PROSITE" id="PS51257">
    <property type="entry name" value="PROKAR_LIPOPROTEIN"/>
    <property type="match status" value="1"/>
</dbReference>
<dbReference type="Gene3D" id="2.60.40.10">
    <property type="entry name" value="Immunoglobulins"/>
    <property type="match status" value="3"/>
</dbReference>
<reference evidence="2" key="1">
    <citation type="submission" date="2021-12" db="EMBL/GenBank/DDBJ databases">
        <authorList>
            <person name="Cha I.-T."/>
            <person name="Lee K.-E."/>
            <person name="Park S.-J."/>
        </authorList>
    </citation>
    <scope>NUCLEOTIDE SEQUENCE</scope>
    <source>
        <strain evidence="2">YSM-43</strain>
    </source>
</reference>
<reference evidence="2" key="2">
    <citation type="submission" date="2022-04" db="EMBL/GenBank/DDBJ databases">
        <title>Complete Genome Sequence of Flavobacterium sediminilitoris YSM-43, Isolated from a Tidal Sediment.</title>
        <authorList>
            <person name="Lee P.A."/>
        </authorList>
    </citation>
    <scope>NUCLEOTIDE SEQUENCE</scope>
    <source>
        <strain evidence="2">YSM-43</strain>
    </source>
</reference>
<dbReference type="InterPro" id="IPR000601">
    <property type="entry name" value="PKD_dom"/>
</dbReference>
<proteinExistence type="predicted"/>
<evidence type="ECO:0000259" key="1">
    <source>
        <dbReference type="PROSITE" id="PS50093"/>
    </source>
</evidence>
<dbReference type="InterPro" id="IPR013783">
    <property type="entry name" value="Ig-like_fold"/>
</dbReference>
<evidence type="ECO:0000313" key="3">
    <source>
        <dbReference type="Proteomes" id="UP000830454"/>
    </source>
</evidence>
<gene>
    <name evidence="2" type="ORF">LXD69_06010</name>
</gene>
<dbReference type="InterPro" id="IPR022409">
    <property type="entry name" value="PKD/Chitinase_dom"/>
</dbReference>
<organism evidence="2 3">
    <name type="scientific">Flavobacterium sediminilitoris</name>
    <dbReference type="NCBI Taxonomy" id="2024526"/>
    <lineage>
        <taxon>Bacteria</taxon>
        <taxon>Pseudomonadati</taxon>
        <taxon>Bacteroidota</taxon>
        <taxon>Flavobacteriia</taxon>
        <taxon>Flavobacteriales</taxon>
        <taxon>Flavobacteriaceae</taxon>
        <taxon>Flavobacterium</taxon>
    </lineage>
</organism>
<dbReference type="EMBL" id="CP090145">
    <property type="protein sequence ID" value="UOX35064.1"/>
    <property type="molecule type" value="Genomic_DNA"/>
</dbReference>
<protein>
    <submittedName>
        <fullName evidence="2">PKD domain-containing protein</fullName>
    </submittedName>
</protein>
<dbReference type="Proteomes" id="UP000830454">
    <property type="component" value="Chromosome"/>
</dbReference>
<dbReference type="SUPFAM" id="SSF49299">
    <property type="entry name" value="PKD domain"/>
    <property type="match status" value="3"/>
</dbReference>
<keyword evidence="3" id="KW-1185">Reference proteome</keyword>
<name>A0ABY4HU22_9FLAO</name>
<dbReference type="InterPro" id="IPR035986">
    <property type="entry name" value="PKD_dom_sf"/>
</dbReference>
<feature type="domain" description="PKD" evidence="1">
    <location>
        <begin position="56"/>
        <end position="114"/>
    </location>
</feature>
<evidence type="ECO:0000313" key="2">
    <source>
        <dbReference type="EMBL" id="UOX35064.1"/>
    </source>
</evidence>
<dbReference type="PROSITE" id="PS50093">
    <property type="entry name" value="PKD"/>
    <property type="match status" value="1"/>
</dbReference>
<dbReference type="Pfam" id="PF00801">
    <property type="entry name" value="PKD"/>
    <property type="match status" value="1"/>
</dbReference>
<accession>A0ABY4HU22</accession>
<dbReference type="SMART" id="SM00089">
    <property type="entry name" value="PKD"/>
    <property type="match status" value="3"/>
</dbReference>
<sequence length="445" mass="48668">MLKNKIRHISFFILILLCSCLKEEMLVAKADFVIEETITPNGKIAKFINLSTGGEAFEWTFENGSPATSNDFNPGEVSFMQSGTHTIQLKVSNKDGSVSTIEKQIVIETSPTTDFNYEILINNYAPAEIQLTNLSQNIASYNWSFTSGVPVNSTDAQPTNVIFSTPGQHTITLNTVGTNNEVGQKTITFDVLPELNADFDYTVLPIDNDYNAPVKVFIQNNTISATSYSWEVIGANPSNTTAENPSFVFNSQGNYQIKLTAINGKQTQTVIKNIQVLAYTNLSIQNDVKFGINTAQNTLGCYYSTVEKTMYKSNQIDSNNGSLIDIVFFGLGSTFSSNVFVSPTNTNAFGLATIPNATATTYTNKQENCSCTVVTENQFNAMTSDAFLQTLSITNETTSFNNGVLPRIIPFATADGRKGLLKVKSFVNDGANSYVLVDIKVQKSL</sequence>
<dbReference type="CDD" id="cd00146">
    <property type="entry name" value="PKD"/>
    <property type="match status" value="2"/>
</dbReference>
<dbReference type="RefSeq" id="WP_246918240.1">
    <property type="nucleotide sequence ID" value="NZ_CP090145.1"/>
</dbReference>